<dbReference type="InterPro" id="IPR011545">
    <property type="entry name" value="DEAD/DEAH_box_helicase_dom"/>
</dbReference>
<name>A0A8B6BLP0_MYTGA</name>
<gene>
    <name evidence="9" type="ORF">MGAL_10B033882</name>
</gene>
<evidence type="ECO:0000256" key="6">
    <source>
        <dbReference type="SAM" id="MobiDB-lite"/>
    </source>
</evidence>
<dbReference type="InterPro" id="IPR007502">
    <property type="entry name" value="Helicase-assoc_dom"/>
</dbReference>
<dbReference type="CDD" id="cd17979">
    <property type="entry name" value="DEXHc_DHX34"/>
    <property type="match status" value="1"/>
</dbReference>
<dbReference type="GO" id="GO:0016787">
    <property type="term" value="F:hydrolase activity"/>
    <property type="evidence" value="ECO:0007669"/>
    <property type="project" value="UniProtKB-KW"/>
</dbReference>
<dbReference type="SMART" id="SM00847">
    <property type="entry name" value="HA2"/>
    <property type="match status" value="1"/>
</dbReference>
<dbReference type="SUPFAM" id="SSF52540">
    <property type="entry name" value="P-loop containing nucleoside triphosphate hydrolases"/>
    <property type="match status" value="1"/>
</dbReference>
<dbReference type="OrthoDB" id="10253254at2759"/>
<dbReference type="FunFam" id="3.40.50.300:FF:000540">
    <property type="entry name" value="probable ATP-dependent RNA helicase DHX34"/>
    <property type="match status" value="1"/>
</dbReference>
<dbReference type="InterPro" id="IPR001650">
    <property type="entry name" value="Helicase_C-like"/>
</dbReference>
<dbReference type="EMBL" id="UYJE01000298">
    <property type="protein sequence ID" value="VDH92039.1"/>
    <property type="molecule type" value="Genomic_DNA"/>
</dbReference>
<feature type="region of interest" description="Disordered" evidence="6">
    <location>
        <begin position="1"/>
        <end position="192"/>
    </location>
</feature>
<keyword evidence="1" id="KW-0547">Nucleotide-binding</keyword>
<dbReference type="InterPro" id="IPR014001">
    <property type="entry name" value="Helicase_ATP-bd"/>
</dbReference>
<evidence type="ECO:0000313" key="9">
    <source>
        <dbReference type="EMBL" id="VDH92039.1"/>
    </source>
</evidence>
<feature type="compositionally biased region" description="Basic residues" evidence="6">
    <location>
        <begin position="892"/>
        <end position="902"/>
    </location>
</feature>
<dbReference type="InterPro" id="IPR002464">
    <property type="entry name" value="DNA/RNA_helicase_DEAH_CS"/>
</dbReference>
<dbReference type="Pfam" id="PF24485">
    <property type="entry name" value="zf-C2H2_DHX34"/>
    <property type="match status" value="1"/>
</dbReference>
<dbReference type="PROSITE" id="PS51194">
    <property type="entry name" value="HELICASE_CTER"/>
    <property type="match status" value="1"/>
</dbReference>
<dbReference type="GO" id="GO:0005524">
    <property type="term" value="F:ATP binding"/>
    <property type="evidence" value="ECO:0007669"/>
    <property type="project" value="UniProtKB-KW"/>
</dbReference>
<keyword evidence="3 9" id="KW-0347">Helicase</keyword>
<dbReference type="SMART" id="SM00490">
    <property type="entry name" value="HELICc"/>
    <property type="match status" value="1"/>
</dbReference>
<dbReference type="Pfam" id="PF00270">
    <property type="entry name" value="DEAD"/>
    <property type="match status" value="1"/>
</dbReference>
<dbReference type="PANTHER" id="PTHR18934:SF221">
    <property type="entry name" value="ATP-DEPENDENT RNA HELICASE DHX34-RELATED"/>
    <property type="match status" value="1"/>
</dbReference>
<evidence type="ECO:0000256" key="1">
    <source>
        <dbReference type="ARBA" id="ARBA00022741"/>
    </source>
</evidence>
<feature type="region of interest" description="Disordered" evidence="6">
    <location>
        <begin position="886"/>
        <end position="905"/>
    </location>
</feature>
<evidence type="ECO:0000313" key="10">
    <source>
        <dbReference type="Proteomes" id="UP000596742"/>
    </source>
</evidence>
<evidence type="ECO:0000259" key="8">
    <source>
        <dbReference type="PROSITE" id="PS51194"/>
    </source>
</evidence>
<feature type="region of interest" description="Disordered" evidence="6">
    <location>
        <begin position="245"/>
        <end position="265"/>
    </location>
</feature>
<accession>A0A8B6BLP0</accession>
<dbReference type="PROSITE" id="PS51192">
    <property type="entry name" value="HELICASE_ATP_BIND_1"/>
    <property type="match status" value="1"/>
</dbReference>
<dbReference type="Pfam" id="PF07717">
    <property type="entry name" value="OB_NTP_bind"/>
    <property type="match status" value="1"/>
</dbReference>
<feature type="coiled-coil region" evidence="5">
    <location>
        <begin position="1259"/>
        <end position="1293"/>
    </location>
</feature>
<dbReference type="FunFam" id="3.40.50.300:FF:000725">
    <property type="entry name" value="probable ATP-dependent RNA helicase DHX34"/>
    <property type="match status" value="1"/>
</dbReference>
<evidence type="ECO:0000256" key="3">
    <source>
        <dbReference type="ARBA" id="ARBA00022806"/>
    </source>
</evidence>
<feature type="domain" description="Helicase C-terminal" evidence="8">
    <location>
        <begin position="543"/>
        <end position="712"/>
    </location>
</feature>
<comment type="caution">
    <text evidence="9">The sequence shown here is derived from an EMBL/GenBank/DDBJ whole genome shotgun (WGS) entry which is preliminary data.</text>
</comment>
<evidence type="ECO:0000259" key="7">
    <source>
        <dbReference type="PROSITE" id="PS51192"/>
    </source>
</evidence>
<proteinExistence type="predicted"/>
<feature type="domain" description="Helicase ATP-binding" evidence="7">
    <location>
        <begin position="350"/>
        <end position="510"/>
    </location>
</feature>
<dbReference type="PROSITE" id="PS00690">
    <property type="entry name" value="DEAH_ATP_HELICASE"/>
    <property type="match status" value="1"/>
</dbReference>
<evidence type="ECO:0000256" key="5">
    <source>
        <dbReference type="SAM" id="Coils"/>
    </source>
</evidence>
<dbReference type="Gene3D" id="1.20.120.1080">
    <property type="match status" value="1"/>
</dbReference>
<dbReference type="CDD" id="cd18791">
    <property type="entry name" value="SF2_C_RHA"/>
    <property type="match status" value="1"/>
</dbReference>
<reference evidence="9" key="1">
    <citation type="submission" date="2018-11" db="EMBL/GenBank/DDBJ databases">
        <authorList>
            <person name="Alioto T."/>
            <person name="Alioto T."/>
        </authorList>
    </citation>
    <scope>NUCLEOTIDE SEQUENCE</scope>
</reference>
<sequence length="1325" mass="154824">MGKDHKHKHKKHKRHHSREDHSDGEESWSVYKKKRKDYHREKEEDEPHKSHKSDYTSNRECDKEASEQTNKDLERSKLCEYKHDKDSYSYRRHDKDRLHGEIKDQDHKRSRKGEYDSRTHKFHSSSTEQSPEKSDKRARSRELDKKEDLNYLQKRKESNSNHDHPETLNETEYGTKEKHAVESDHEEEREEDRDFAFDFPQYRSDLNRIFFRDDEFIKKPSKAYDDFWSFLLKYQQFQRKKYYREKDKQGIKNDQKTTESTGDLDLPQHYDNRYRISFNIKSKNVDDFLKKGRLVDADVSRDLTKHRVRQFRNILIHYVDFLQKQKFAKLKKIKTDQENLPIFQYKQMIQGMVQRHQVVVVAGDTGCGKSTQTPQYLLEAGFTKIACTQPRRIACISLSKRVGYETLNEYGSDVAYQVRFEKTKTRSTKILFLTEGLLLRQMSEDQHLKQYSVIVIDEVHERHIHTDFLLGVIKCLLKHREDLKLVLMSATINIDLFSGYFDDAPVIKVPGRLYPIELEYKPIKRDDSKAERLDPSPYLKIMQLIDHKFPEKERGDLLIFLSGMSEIMSVVEAAKIYATNTKRWIILPLHSALSVDEQDKVFDISPEGVRKCIVSTNIAETSVTIDGVRFIVDSGKVKEMSFDPKYKMQRLQEFWISRASAEQRKGRAGRTGPGVCYRLYDSPDYDAFQEYATPEIQRVPLDALILQMVSMGLPDARKFMFLFLNKAPDITSIENAIIFLKEQGAMKDDETLTPIGNMLSRLPVDVVIGKMLIMGSIFHMIDAVLSIAAAMSVQSPFTNRAYVDRDAMEARKPLESDHGDPFTLLETFDEWIQVKAEGRGTKKWCKRRGLEEQRFYEMMKLRNQFKELLKDHHLLDKNLEGDRFLTSEERRRQHGDRRRLGVLKKEQRNESKKRKVLKLEDSEFKVSEGEEEDDENEGTDIKDLEFRLSHDLNKLQTISNQSRSFTLKDINLLKIILCSGLYPQVAINDDTNSYKSDSEQSFHTKNKPFLLLHPTSVFASQPELLQPPEPEKQNVGPSDLRGKLSNKHQLLTYVKLLETDKPYLVNTMRVPALQTVTLFSNFLDTSSDCTRLICDGWLEIKFPDAEIAQDILSSVIMLRATWQNLLQLRLQDTFKSFNKEKKINPRARKLEKILAEKLSEFLSSDVLYAVRRVMTAEMKYVYKGPGRVDENSDLPSGLFLSNMKNDIHPVKGGIQINDYLCHNCLIDEDSAAIWGEYTSSMQKHWTCPRCKASLIVTVLERLRHESECQSANINATREEVKKEIEEEKNIQLNPLRKSYHCDKCDKDYHFTNTEILKHKKSCSGI</sequence>
<dbReference type="Proteomes" id="UP000596742">
    <property type="component" value="Unassembled WGS sequence"/>
</dbReference>
<dbReference type="SMART" id="SM00487">
    <property type="entry name" value="DEXDc"/>
    <property type="match status" value="1"/>
</dbReference>
<dbReference type="EC" id="3.6.4.13" evidence="9"/>
<keyword evidence="4" id="KW-0067">ATP-binding</keyword>
<keyword evidence="10" id="KW-1185">Reference proteome</keyword>
<feature type="compositionally biased region" description="Basic and acidic residues" evidence="6">
    <location>
        <begin position="38"/>
        <end position="119"/>
    </location>
</feature>
<dbReference type="GO" id="GO:0003723">
    <property type="term" value="F:RNA binding"/>
    <property type="evidence" value="ECO:0007669"/>
    <property type="project" value="TreeGrafter"/>
</dbReference>
<keyword evidence="2 9" id="KW-0378">Hydrolase</keyword>
<keyword evidence="5" id="KW-0175">Coiled coil</keyword>
<dbReference type="GO" id="GO:0003724">
    <property type="term" value="F:RNA helicase activity"/>
    <property type="evidence" value="ECO:0007669"/>
    <property type="project" value="UniProtKB-EC"/>
</dbReference>
<dbReference type="InterPro" id="IPR011709">
    <property type="entry name" value="DEAD-box_helicase_OB_fold"/>
</dbReference>
<evidence type="ECO:0000256" key="2">
    <source>
        <dbReference type="ARBA" id="ARBA00022801"/>
    </source>
</evidence>
<feature type="compositionally biased region" description="Basic and acidic residues" evidence="6">
    <location>
        <begin position="130"/>
        <end position="183"/>
    </location>
</feature>
<feature type="compositionally biased region" description="Basic and acidic residues" evidence="6">
    <location>
        <begin position="245"/>
        <end position="257"/>
    </location>
</feature>
<dbReference type="InterPro" id="IPR056382">
    <property type="entry name" value="DHX34_Znf-C2H2"/>
</dbReference>
<dbReference type="Pfam" id="PF21010">
    <property type="entry name" value="HA2_C"/>
    <property type="match status" value="1"/>
</dbReference>
<organism evidence="9 10">
    <name type="scientific">Mytilus galloprovincialis</name>
    <name type="common">Mediterranean mussel</name>
    <dbReference type="NCBI Taxonomy" id="29158"/>
    <lineage>
        <taxon>Eukaryota</taxon>
        <taxon>Metazoa</taxon>
        <taxon>Spiralia</taxon>
        <taxon>Lophotrochozoa</taxon>
        <taxon>Mollusca</taxon>
        <taxon>Bivalvia</taxon>
        <taxon>Autobranchia</taxon>
        <taxon>Pteriomorphia</taxon>
        <taxon>Mytilida</taxon>
        <taxon>Mytiloidea</taxon>
        <taxon>Mytilidae</taxon>
        <taxon>Mytilinae</taxon>
        <taxon>Mytilus</taxon>
    </lineage>
</organism>
<dbReference type="PANTHER" id="PTHR18934">
    <property type="entry name" value="ATP-DEPENDENT RNA HELICASE"/>
    <property type="match status" value="1"/>
</dbReference>
<dbReference type="Gene3D" id="3.40.50.300">
    <property type="entry name" value="P-loop containing nucleotide triphosphate hydrolases"/>
    <property type="match status" value="2"/>
</dbReference>
<feature type="compositionally biased region" description="Basic residues" evidence="6">
    <location>
        <begin position="1"/>
        <end position="16"/>
    </location>
</feature>
<protein>
    <submittedName>
        <fullName evidence="9">ATP-dependent RNA helicase DHX34</fullName>
        <ecNumber evidence="9">3.6.4.13</ecNumber>
    </submittedName>
</protein>
<dbReference type="InterPro" id="IPR027417">
    <property type="entry name" value="P-loop_NTPase"/>
</dbReference>
<evidence type="ECO:0000256" key="4">
    <source>
        <dbReference type="ARBA" id="ARBA00022840"/>
    </source>
</evidence>
<dbReference type="Pfam" id="PF00271">
    <property type="entry name" value="Helicase_C"/>
    <property type="match status" value="1"/>
</dbReference>